<feature type="transmembrane region" description="Helical" evidence="1">
    <location>
        <begin position="57"/>
        <end position="77"/>
    </location>
</feature>
<evidence type="ECO:0000313" key="2">
    <source>
        <dbReference type="EMBL" id="EGG20669.1"/>
    </source>
</evidence>
<evidence type="ECO:0000256" key="1">
    <source>
        <dbReference type="SAM" id="Phobius"/>
    </source>
</evidence>
<dbReference type="Proteomes" id="UP000007797">
    <property type="component" value="Unassembled WGS sequence"/>
</dbReference>
<keyword evidence="1" id="KW-0812">Transmembrane</keyword>
<protein>
    <recommendedName>
        <fullName evidence="4">Transmembrane protein</fullName>
    </recommendedName>
</protein>
<organism evidence="2 3">
    <name type="scientific">Cavenderia fasciculata</name>
    <name type="common">Slime mold</name>
    <name type="synonym">Dictyostelium fasciculatum</name>
    <dbReference type="NCBI Taxonomy" id="261658"/>
    <lineage>
        <taxon>Eukaryota</taxon>
        <taxon>Amoebozoa</taxon>
        <taxon>Evosea</taxon>
        <taxon>Eumycetozoa</taxon>
        <taxon>Dictyostelia</taxon>
        <taxon>Acytosteliales</taxon>
        <taxon>Cavenderiaceae</taxon>
        <taxon>Cavenderia</taxon>
    </lineage>
</organism>
<keyword evidence="1" id="KW-1133">Transmembrane helix</keyword>
<reference evidence="3" key="1">
    <citation type="journal article" date="2011" name="Genome Res.">
        <title>Phylogeny-wide analysis of social amoeba genomes highlights ancient origins for complex intercellular communication.</title>
        <authorList>
            <person name="Heidel A.J."/>
            <person name="Lawal H.M."/>
            <person name="Felder M."/>
            <person name="Schilde C."/>
            <person name="Helps N.R."/>
            <person name="Tunggal B."/>
            <person name="Rivero F."/>
            <person name="John U."/>
            <person name="Schleicher M."/>
            <person name="Eichinger L."/>
            <person name="Platzer M."/>
            <person name="Noegel A.A."/>
            <person name="Schaap P."/>
            <person name="Gloeckner G."/>
        </authorList>
    </citation>
    <scope>NUCLEOTIDE SEQUENCE [LARGE SCALE GENOMIC DNA]</scope>
    <source>
        <strain evidence="3">SH3</strain>
    </source>
</reference>
<keyword evidence="3" id="KW-1185">Reference proteome</keyword>
<evidence type="ECO:0000313" key="3">
    <source>
        <dbReference type="Proteomes" id="UP000007797"/>
    </source>
</evidence>
<dbReference type="AlphaFoldDB" id="F4PSC3"/>
<dbReference type="RefSeq" id="XP_004358519.1">
    <property type="nucleotide sequence ID" value="XM_004358462.1"/>
</dbReference>
<keyword evidence="1" id="KW-0472">Membrane</keyword>
<sequence length="214" mass="24007">MSTTTSIADQRYYLDINHINGFEEEQPDGLKGLIESFDYQLLMFKLNHVIKAYKQQCIQLLAGTVIAIIPFVIFLIIQNRTQMIIASAGLTLNFVGGIGMIIYKNKQIRKSVEDDLLKFTNRYLAQGISFTLEKYPEPKSLFWETVIHIHSTRINITVQKQSNSLRSSLSLSSSSGIKRSGGNNSGNEAIIDVHELSSPYTSIQTSNDKLSLLS</sequence>
<dbReference type="GeneID" id="14873639"/>
<feature type="transmembrane region" description="Helical" evidence="1">
    <location>
        <begin position="83"/>
        <end position="103"/>
    </location>
</feature>
<accession>F4PSC3</accession>
<dbReference type="KEGG" id="dfa:DFA_00530"/>
<evidence type="ECO:0008006" key="4">
    <source>
        <dbReference type="Google" id="ProtNLM"/>
    </source>
</evidence>
<name>F4PSC3_CACFS</name>
<gene>
    <name evidence="2" type="ORF">DFA_00530</name>
</gene>
<proteinExistence type="predicted"/>
<dbReference type="EMBL" id="GL883010">
    <property type="protein sequence ID" value="EGG20669.1"/>
    <property type="molecule type" value="Genomic_DNA"/>
</dbReference>